<dbReference type="EMBL" id="CP021694">
    <property type="protein sequence ID" value="ARX34736.1"/>
    <property type="molecule type" value="Genomic_DNA"/>
</dbReference>
<reference evidence="1 2" key="1">
    <citation type="submission" date="2017-05" db="EMBL/GenBank/DDBJ databases">
        <title>Whole genome sequencing of Proteus mirabilis AR_0155.</title>
        <authorList>
            <person name="Conlan S."/>
            <person name="Thomas P.J."/>
            <person name="Mullikin J."/>
            <person name="Frank K.M."/>
            <person name="Segre J.A."/>
        </authorList>
    </citation>
    <scope>NUCLEOTIDE SEQUENCE [LARGE SCALE GENOMIC DNA]</scope>
    <source>
        <strain evidence="1 2">AR_0155</strain>
    </source>
</reference>
<evidence type="ECO:0008006" key="3">
    <source>
        <dbReference type="Google" id="ProtNLM"/>
    </source>
</evidence>
<accession>A0AAN1EVP7</accession>
<name>A0AAN1EVP7_PROMI</name>
<gene>
    <name evidence="1" type="ORF">AM402_11485</name>
</gene>
<evidence type="ECO:0000313" key="2">
    <source>
        <dbReference type="Proteomes" id="UP000195540"/>
    </source>
</evidence>
<sequence length="60" mass="6797">MMSRKRFKSCPMCGGDNVKLFYPCPLSGGHYMKCLQCGLKIERASAHETIAAWNRRSNSE</sequence>
<evidence type="ECO:0000313" key="1">
    <source>
        <dbReference type="EMBL" id="ARX34736.1"/>
    </source>
</evidence>
<proteinExistence type="predicted"/>
<dbReference type="Proteomes" id="UP000195540">
    <property type="component" value="Chromosome"/>
</dbReference>
<dbReference type="AlphaFoldDB" id="A0AAN1EVP7"/>
<dbReference type="Pfam" id="PF14354">
    <property type="entry name" value="Lar_restr_allev"/>
    <property type="match status" value="1"/>
</dbReference>
<organism evidence="1 2">
    <name type="scientific">Proteus mirabilis</name>
    <dbReference type="NCBI Taxonomy" id="584"/>
    <lineage>
        <taxon>Bacteria</taxon>
        <taxon>Pseudomonadati</taxon>
        <taxon>Pseudomonadota</taxon>
        <taxon>Gammaproteobacteria</taxon>
        <taxon>Enterobacterales</taxon>
        <taxon>Morganellaceae</taxon>
        <taxon>Proteus</taxon>
    </lineage>
</organism>
<protein>
    <recommendedName>
        <fullName evidence="3">Restriction alleviation protein, Lar family</fullName>
    </recommendedName>
</protein>